<dbReference type="InterPro" id="IPR000719">
    <property type="entry name" value="Prot_kinase_dom"/>
</dbReference>
<keyword evidence="3 13" id="KW-0723">Serine/threonine-protein kinase</keyword>
<evidence type="ECO:0000313" key="18">
    <source>
        <dbReference type="Proteomes" id="UP001289374"/>
    </source>
</evidence>
<feature type="domain" description="Bulb-type lectin" evidence="16">
    <location>
        <begin position="1"/>
        <end position="88"/>
    </location>
</feature>
<proteinExistence type="inferred from homology"/>
<dbReference type="SMART" id="SM00108">
    <property type="entry name" value="B_lectin"/>
    <property type="match status" value="1"/>
</dbReference>
<dbReference type="PIRSF" id="PIRSF000641">
    <property type="entry name" value="SRK"/>
    <property type="match status" value="1"/>
</dbReference>
<evidence type="ECO:0000256" key="12">
    <source>
        <dbReference type="ARBA" id="ARBA00048679"/>
    </source>
</evidence>
<keyword evidence="17" id="KW-0675">Receptor</keyword>
<keyword evidence="9" id="KW-1015">Disulfide bond</keyword>
<dbReference type="FunFam" id="3.30.200.20:FF:000195">
    <property type="entry name" value="G-type lectin S-receptor-like serine/threonine-protein kinase"/>
    <property type="match status" value="1"/>
</dbReference>
<dbReference type="InterPro" id="IPR003609">
    <property type="entry name" value="Pan_app"/>
</dbReference>
<feature type="transmembrane region" description="Helical" evidence="14">
    <location>
        <begin position="364"/>
        <end position="387"/>
    </location>
</feature>
<evidence type="ECO:0000259" key="15">
    <source>
        <dbReference type="PROSITE" id="PS50011"/>
    </source>
</evidence>
<sequence>MTWYLGIWYISTPDVVVWVANRDEPVPDSGEVLLAIAGNGDLVISSAGRVVWSTNSSGVAASPVLQLLDTGNLVLVDGESESSAQGCIWQSFDYPTDTWLPGMRMIDDIDAGVEKYLISWKDWDDPSPGDFIFKIENQGLPQLVMFRGRMKRFRSGEWNGIHFSGVPHFSNSIFKPEMVFKGGRLISVWEPYDSSSLKRVTLEKSGIICLYIMNARKDKWNPVYPNPRDPCDEYSQCGPYGICRIDRAIKCECFKGFAPKSQQDWDIQDWSDGCTRTRPLNCEGGDGFVKCLSNCNCTAYANPYITNGGSGCLIWFGDLIDTRDFIGMDSKQNIYVRVSNSEISETELSTDLEKEKGKKRPMKLILMSMVSGVLVSGFINGAIVLMTRRRRRAAQKKNEDLELPVFKWTTIVAATNNFSKENVIGEGGFGPVYRGNLSADEEIAVKRLSRTSGQGLEEFKTEVIVIAKLQHRNLIRLLGCCIEGEERLLVYEYLLNKSLDCFVFDQNQRTLLTWPRRFDIIMGIARGLLYLHCDSRLKIIHRDLKTSNVLLDGNLNPKISDFGLARTFGENQASARTKRVVGTYGYMAPEYAMNGKFSVKSDIFSMGVVLLEIVSGKKNRGFDHCTHCHSLLEHAWLLWKEHMTLELMDECLNDTFVESEVKRCVQVGLLCVQKYAEDRPVMPSVLSMLGTEGAILPEPKEPGFFIERSSSSVRSCTSASSNYDKETMSITDLEAR</sequence>
<dbReference type="GO" id="GO:0048544">
    <property type="term" value="P:recognition of pollen"/>
    <property type="evidence" value="ECO:0007669"/>
    <property type="project" value="InterPro"/>
</dbReference>
<dbReference type="Gene3D" id="1.10.510.10">
    <property type="entry name" value="Transferase(Phosphotransferase) domain 1"/>
    <property type="match status" value="1"/>
</dbReference>
<keyword evidence="14" id="KW-0812">Transmembrane</keyword>
<dbReference type="EMBL" id="JACGWL010000015">
    <property type="protein sequence ID" value="KAK4387027.1"/>
    <property type="molecule type" value="Genomic_DNA"/>
</dbReference>
<dbReference type="InterPro" id="IPR001245">
    <property type="entry name" value="Ser-Thr/Tyr_kinase_cat_dom"/>
</dbReference>
<keyword evidence="6 13" id="KW-0547">Nucleotide-binding</keyword>
<dbReference type="AlphaFoldDB" id="A0AAE1W5C1"/>
<comment type="subcellular location">
    <subcellularLocation>
        <location evidence="1">Cell membrane</location>
        <topology evidence="1">Single-pass type I membrane protein</topology>
    </subcellularLocation>
</comment>
<dbReference type="SMART" id="SM00220">
    <property type="entry name" value="S_TKc"/>
    <property type="match status" value="1"/>
</dbReference>
<dbReference type="InterPro" id="IPR001480">
    <property type="entry name" value="Bulb-type_lectin_dom"/>
</dbReference>
<evidence type="ECO:0000256" key="4">
    <source>
        <dbReference type="ARBA" id="ARBA00022679"/>
    </source>
</evidence>
<dbReference type="Pfam" id="PF08276">
    <property type="entry name" value="PAN_2"/>
    <property type="match status" value="1"/>
</dbReference>
<dbReference type="GO" id="GO:0005886">
    <property type="term" value="C:plasma membrane"/>
    <property type="evidence" value="ECO:0007669"/>
    <property type="project" value="UniProtKB-SubCell"/>
</dbReference>
<reference evidence="17" key="1">
    <citation type="submission" date="2020-06" db="EMBL/GenBank/DDBJ databases">
        <authorList>
            <person name="Li T."/>
            <person name="Hu X."/>
            <person name="Zhang T."/>
            <person name="Song X."/>
            <person name="Zhang H."/>
            <person name="Dai N."/>
            <person name="Sheng W."/>
            <person name="Hou X."/>
            <person name="Wei L."/>
        </authorList>
    </citation>
    <scope>NUCLEOTIDE SEQUENCE</scope>
    <source>
        <strain evidence="17">K16</strain>
        <tissue evidence="17">Leaf</tissue>
    </source>
</reference>
<dbReference type="CDD" id="cd01098">
    <property type="entry name" value="PAN_AP_plant"/>
    <property type="match status" value="1"/>
</dbReference>
<dbReference type="Pfam" id="PF00954">
    <property type="entry name" value="S_locus_glycop"/>
    <property type="match status" value="1"/>
</dbReference>
<evidence type="ECO:0000256" key="1">
    <source>
        <dbReference type="ARBA" id="ARBA00004251"/>
    </source>
</evidence>
<evidence type="ECO:0000256" key="13">
    <source>
        <dbReference type="PIRNR" id="PIRNR000641"/>
    </source>
</evidence>
<keyword evidence="4 13" id="KW-0808">Transferase</keyword>
<keyword evidence="8 13" id="KW-0067">ATP-binding</keyword>
<dbReference type="PROSITE" id="PS00108">
    <property type="entry name" value="PROTEIN_KINASE_ST"/>
    <property type="match status" value="1"/>
</dbReference>
<gene>
    <name evidence="17" type="ORF">Sango_2573300</name>
</gene>
<dbReference type="PANTHER" id="PTHR27002">
    <property type="entry name" value="RECEPTOR-LIKE SERINE/THREONINE-PROTEIN KINASE SD1-8"/>
    <property type="match status" value="1"/>
</dbReference>
<dbReference type="Gene3D" id="2.90.10.10">
    <property type="entry name" value="Bulb-type lectin domain"/>
    <property type="match status" value="1"/>
</dbReference>
<dbReference type="CDD" id="cd00028">
    <property type="entry name" value="B_lectin"/>
    <property type="match status" value="1"/>
</dbReference>
<dbReference type="EC" id="2.7.11.1" evidence="13"/>
<comment type="catalytic activity">
    <reaction evidence="11 13">
        <text>L-threonyl-[protein] + ATP = O-phospho-L-threonyl-[protein] + ADP + H(+)</text>
        <dbReference type="Rhea" id="RHEA:46608"/>
        <dbReference type="Rhea" id="RHEA-COMP:11060"/>
        <dbReference type="Rhea" id="RHEA-COMP:11605"/>
        <dbReference type="ChEBI" id="CHEBI:15378"/>
        <dbReference type="ChEBI" id="CHEBI:30013"/>
        <dbReference type="ChEBI" id="CHEBI:30616"/>
        <dbReference type="ChEBI" id="CHEBI:61977"/>
        <dbReference type="ChEBI" id="CHEBI:456216"/>
        <dbReference type="EC" id="2.7.11.1"/>
    </reaction>
</comment>
<dbReference type="Gene3D" id="3.30.200.20">
    <property type="entry name" value="Phosphorylase Kinase, domain 1"/>
    <property type="match status" value="1"/>
</dbReference>
<dbReference type="InterPro" id="IPR011009">
    <property type="entry name" value="Kinase-like_dom_sf"/>
</dbReference>
<evidence type="ECO:0000256" key="7">
    <source>
        <dbReference type="ARBA" id="ARBA00022777"/>
    </source>
</evidence>
<evidence type="ECO:0000256" key="14">
    <source>
        <dbReference type="SAM" id="Phobius"/>
    </source>
</evidence>
<dbReference type="PANTHER" id="PTHR27002:SF214">
    <property type="entry name" value="RECEPTOR-LIKE SERINE_THREONINE-PROTEIN KINASE"/>
    <property type="match status" value="1"/>
</dbReference>
<dbReference type="SUPFAM" id="SSF56112">
    <property type="entry name" value="Protein kinase-like (PK-like)"/>
    <property type="match status" value="1"/>
</dbReference>
<dbReference type="CDD" id="cd14066">
    <property type="entry name" value="STKc_IRAK"/>
    <property type="match status" value="1"/>
</dbReference>
<name>A0AAE1W5C1_9LAMI</name>
<evidence type="ECO:0000256" key="8">
    <source>
        <dbReference type="ARBA" id="ARBA00022840"/>
    </source>
</evidence>
<evidence type="ECO:0000256" key="9">
    <source>
        <dbReference type="ARBA" id="ARBA00023157"/>
    </source>
</evidence>
<keyword evidence="14" id="KW-1133">Transmembrane helix</keyword>
<dbReference type="GO" id="GO:0005524">
    <property type="term" value="F:ATP binding"/>
    <property type="evidence" value="ECO:0007669"/>
    <property type="project" value="UniProtKB-KW"/>
</dbReference>
<protein>
    <recommendedName>
        <fullName evidence="13">Receptor-like serine/threonine-protein kinase</fullName>
        <ecNumber evidence="13">2.7.11.1</ecNumber>
    </recommendedName>
</protein>
<keyword evidence="5" id="KW-0732">Signal</keyword>
<keyword evidence="18" id="KW-1185">Reference proteome</keyword>
<reference evidence="17" key="2">
    <citation type="journal article" date="2024" name="Plant">
        <title>Genomic evolution and insights into agronomic trait innovations of Sesamum species.</title>
        <authorList>
            <person name="Miao H."/>
            <person name="Wang L."/>
            <person name="Qu L."/>
            <person name="Liu H."/>
            <person name="Sun Y."/>
            <person name="Le M."/>
            <person name="Wang Q."/>
            <person name="Wei S."/>
            <person name="Zheng Y."/>
            <person name="Lin W."/>
            <person name="Duan Y."/>
            <person name="Cao H."/>
            <person name="Xiong S."/>
            <person name="Wang X."/>
            <person name="Wei L."/>
            <person name="Li C."/>
            <person name="Ma Q."/>
            <person name="Ju M."/>
            <person name="Zhao R."/>
            <person name="Li G."/>
            <person name="Mu C."/>
            <person name="Tian Q."/>
            <person name="Mei H."/>
            <person name="Zhang T."/>
            <person name="Gao T."/>
            <person name="Zhang H."/>
        </authorList>
    </citation>
    <scope>NUCLEOTIDE SEQUENCE</scope>
    <source>
        <strain evidence="17">K16</strain>
    </source>
</reference>
<comment type="similarity">
    <text evidence="13">Belongs to the protein kinase superfamily. Ser/Thr protein kinase family.</text>
</comment>
<feature type="domain" description="Protein kinase" evidence="15">
    <location>
        <begin position="418"/>
        <end position="704"/>
    </location>
</feature>
<evidence type="ECO:0000256" key="6">
    <source>
        <dbReference type="ARBA" id="ARBA00022741"/>
    </source>
</evidence>
<dbReference type="SUPFAM" id="SSF51110">
    <property type="entry name" value="alpha-D-mannose-specific plant lectins"/>
    <property type="match status" value="1"/>
</dbReference>
<dbReference type="InterPro" id="IPR036426">
    <property type="entry name" value="Bulb-type_lectin_dom_sf"/>
</dbReference>
<keyword evidence="14" id="KW-0472">Membrane</keyword>
<dbReference type="Pfam" id="PF01453">
    <property type="entry name" value="B_lectin"/>
    <property type="match status" value="1"/>
</dbReference>
<evidence type="ECO:0000259" key="16">
    <source>
        <dbReference type="PROSITE" id="PS50927"/>
    </source>
</evidence>
<evidence type="ECO:0000256" key="5">
    <source>
        <dbReference type="ARBA" id="ARBA00022729"/>
    </source>
</evidence>
<dbReference type="PROSITE" id="PS50927">
    <property type="entry name" value="BULB_LECTIN"/>
    <property type="match status" value="1"/>
</dbReference>
<evidence type="ECO:0000256" key="2">
    <source>
        <dbReference type="ARBA" id="ARBA00022475"/>
    </source>
</evidence>
<dbReference type="InterPro" id="IPR008271">
    <property type="entry name" value="Ser/Thr_kinase_AS"/>
</dbReference>
<accession>A0AAE1W5C1</accession>
<dbReference type="FunFam" id="1.10.510.10:FF:000060">
    <property type="entry name" value="G-type lectin S-receptor-like serine/threonine-protein kinase"/>
    <property type="match status" value="1"/>
</dbReference>
<keyword evidence="7 13" id="KW-0418">Kinase</keyword>
<comment type="catalytic activity">
    <reaction evidence="12 13">
        <text>L-seryl-[protein] + ATP = O-phospho-L-seryl-[protein] + ADP + H(+)</text>
        <dbReference type="Rhea" id="RHEA:17989"/>
        <dbReference type="Rhea" id="RHEA-COMP:9863"/>
        <dbReference type="Rhea" id="RHEA-COMP:11604"/>
        <dbReference type="ChEBI" id="CHEBI:15378"/>
        <dbReference type="ChEBI" id="CHEBI:29999"/>
        <dbReference type="ChEBI" id="CHEBI:30616"/>
        <dbReference type="ChEBI" id="CHEBI:83421"/>
        <dbReference type="ChEBI" id="CHEBI:456216"/>
        <dbReference type="EC" id="2.7.11.1"/>
    </reaction>
</comment>
<organism evidence="17 18">
    <name type="scientific">Sesamum angolense</name>
    <dbReference type="NCBI Taxonomy" id="2727404"/>
    <lineage>
        <taxon>Eukaryota</taxon>
        <taxon>Viridiplantae</taxon>
        <taxon>Streptophyta</taxon>
        <taxon>Embryophyta</taxon>
        <taxon>Tracheophyta</taxon>
        <taxon>Spermatophyta</taxon>
        <taxon>Magnoliopsida</taxon>
        <taxon>eudicotyledons</taxon>
        <taxon>Gunneridae</taxon>
        <taxon>Pentapetalae</taxon>
        <taxon>asterids</taxon>
        <taxon>lamiids</taxon>
        <taxon>Lamiales</taxon>
        <taxon>Pedaliaceae</taxon>
        <taxon>Sesamum</taxon>
    </lineage>
</organism>
<keyword evidence="2" id="KW-1003">Cell membrane</keyword>
<evidence type="ECO:0000256" key="3">
    <source>
        <dbReference type="ARBA" id="ARBA00022527"/>
    </source>
</evidence>
<evidence type="ECO:0000313" key="17">
    <source>
        <dbReference type="EMBL" id="KAK4387027.1"/>
    </source>
</evidence>
<dbReference type="GO" id="GO:0004674">
    <property type="term" value="F:protein serine/threonine kinase activity"/>
    <property type="evidence" value="ECO:0007669"/>
    <property type="project" value="UniProtKB-KW"/>
</dbReference>
<dbReference type="InterPro" id="IPR000858">
    <property type="entry name" value="S_locus_glycoprot_dom"/>
</dbReference>
<keyword evidence="10" id="KW-0325">Glycoprotein</keyword>
<dbReference type="Pfam" id="PF07714">
    <property type="entry name" value="PK_Tyr_Ser-Thr"/>
    <property type="match status" value="1"/>
</dbReference>
<evidence type="ECO:0000256" key="11">
    <source>
        <dbReference type="ARBA" id="ARBA00047899"/>
    </source>
</evidence>
<dbReference type="InterPro" id="IPR024171">
    <property type="entry name" value="SRK-like_kinase"/>
</dbReference>
<evidence type="ECO:0000256" key="10">
    <source>
        <dbReference type="ARBA" id="ARBA00023180"/>
    </source>
</evidence>
<dbReference type="PROSITE" id="PS50011">
    <property type="entry name" value="PROTEIN_KINASE_DOM"/>
    <property type="match status" value="1"/>
</dbReference>
<dbReference type="Proteomes" id="UP001289374">
    <property type="component" value="Unassembled WGS sequence"/>
</dbReference>
<comment type="caution">
    <text evidence="17">The sequence shown here is derived from an EMBL/GenBank/DDBJ whole genome shotgun (WGS) entry which is preliminary data.</text>
</comment>